<dbReference type="EMBL" id="BAABAQ010000008">
    <property type="protein sequence ID" value="GAA4196919.1"/>
    <property type="molecule type" value="Genomic_DNA"/>
</dbReference>
<feature type="transmembrane region" description="Helical" evidence="2">
    <location>
        <begin position="207"/>
        <end position="228"/>
    </location>
</feature>
<dbReference type="RefSeq" id="WP_344919978.1">
    <property type="nucleotide sequence ID" value="NZ_BAABAQ010000008.1"/>
</dbReference>
<gene>
    <name evidence="3" type="ORF">GCM10022252_45000</name>
</gene>
<protein>
    <submittedName>
        <fullName evidence="3">DUF2306 domain-containing protein</fullName>
    </submittedName>
</protein>
<evidence type="ECO:0000313" key="4">
    <source>
        <dbReference type="Proteomes" id="UP001501251"/>
    </source>
</evidence>
<dbReference type="Pfam" id="PF10067">
    <property type="entry name" value="DUF2306"/>
    <property type="match status" value="1"/>
</dbReference>
<proteinExistence type="predicted"/>
<dbReference type="InterPro" id="IPR018750">
    <property type="entry name" value="DUF2306_membrane"/>
</dbReference>
<feature type="region of interest" description="Disordered" evidence="1">
    <location>
        <begin position="1"/>
        <end position="29"/>
    </location>
</feature>
<evidence type="ECO:0000256" key="2">
    <source>
        <dbReference type="SAM" id="Phobius"/>
    </source>
</evidence>
<reference evidence="4" key="1">
    <citation type="journal article" date="2019" name="Int. J. Syst. Evol. Microbiol.">
        <title>The Global Catalogue of Microorganisms (GCM) 10K type strain sequencing project: providing services to taxonomists for standard genome sequencing and annotation.</title>
        <authorList>
            <consortium name="The Broad Institute Genomics Platform"/>
            <consortium name="The Broad Institute Genome Sequencing Center for Infectious Disease"/>
            <person name="Wu L."/>
            <person name="Ma J."/>
        </authorList>
    </citation>
    <scope>NUCLEOTIDE SEQUENCE [LARGE SCALE GENOMIC DNA]</scope>
    <source>
        <strain evidence="4">JCM 17388</strain>
    </source>
</reference>
<keyword evidence="2" id="KW-1133">Transmembrane helix</keyword>
<organism evidence="3 4">
    <name type="scientific">Streptosporangium oxazolinicum</name>
    <dbReference type="NCBI Taxonomy" id="909287"/>
    <lineage>
        <taxon>Bacteria</taxon>
        <taxon>Bacillati</taxon>
        <taxon>Actinomycetota</taxon>
        <taxon>Actinomycetes</taxon>
        <taxon>Streptosporangiales</taxon>
        <taxon>Streptosporangiaceae</taxon>
        <taxon>Streptosporangium</taxon>
    </lineage>
</organism>
<evidence type="ECO:0000256" key="1">
    <source>
        <dbReference type="SAM" id="MobiDB-lite"/>
    </source>
</evidence>
<feature type="transmembrane region" description="Helical" evidence="2">
    <location>
        <begin position="172"/>
        <end position="195"/>
    </location>
</feature>
<feature type="transmembrane region" description="Helical" evidence="2">
    <location>
        <begin position="37"/>
        <end position="55"/>
    </location>
</feature>
<sequence>MTETDLGAPDRRAGEPVEPGAETPAPGTRPRRQLSNYLLVPTVAFAVVFLIFQLPKYSALDPNQAQRPLESVTQYWLLVGHVAAGTLSLVTVVLQLWPWLRRRYPAFHRWSGRIYVFVGAIPTSIFVLLMLPVSIPAGKVGGAVAAILWTATALIGWVKLRQGRYAEHRRWMIYSFAILWGTPVWGFFIGMGWIWWSPWVEQIDFNYILEGISWGGWIINLFIVQWWIEKTSGQKLKLPRGEMAGMGRRA</sequence>
<feature type="transmembrane region" description="Helical" evidence="2">
    <location>
        <begin position="141"/>
        <end position="160"/>
    </location>
</feature>
<comment type="caution">
    <text evidence="3">The sequence shown here is derived from an EMBL/GenBank/DDBJ whole genome shotgun (WGS) entry which is preliminary data.</text>
</comment>
<feature type="transmembrane region" description="Helical" evidence="2">
    <location>
        <begin position="112"/>
        <end position="135"/>
    </location>
</feature>
<evidence type="ECO:0000313" key="3">
    <source>
        <dbReference type="EMBL" id="GAA4196919.1"/>
    </source>
</evidence>
<feature type="transmembrane region" description="Helical" evidence="2">
    <location>
        <begin position="75"/>
        <end position="100"/>
    </location>
</feature>
<dbReference type="Proteomes" id="UP001501251">
    <property type="component" value="Unassembled WGS sequence"/>
</dbReference>
<keyword evidence="2" id="KW-0472">Membrane</keyword>
<keyword evidence="4" id="KW-1185">Reference proteome</keyword>
<accession>A0ABP8B3H6</accession>
<name>A0ABP8B3H6_9ACTN</name>
<keyword evidence="2" id="KW-0812">Transmembrane</keyword>